<organism evidence="1 2">
    <name type="scientific">Punica granatum</name>
    <name type="common">Pomegranate</name>
    <dbReference type="NCBI Taxonomy" id="22663"/>
    <lineage>
        <taxon>Eukaryota</taxon>
        <taxon>Viridiplantae</taxon>
        <taxon>Streptophyta</taxon>
        <taxon>Embryophyta</taxon>
        <taxon>Tracheophyta</taxon>
        <taxon>Spermatophyta</taxon>
        <taxon>Magnoliopsida</taxon>
        <taxon>eudicotyledons</taxon>
        <taxon>Gunneridae</taxon>
        <taxon>Pentapetalae</taxon>
        <taxon>rosids</taxon>
        <taxon>malvids</taxon>
        <taxon>Myrtales</taxon>
        <taxon>Lythraceae</taxon>
        <taxon>Punica</taxon>
    </lineage>
</organism>
<reference evidence="2" key="1">
    <citation type="journal article" date="2017" name="Plant J.">
        <title>The pomegranate (Punica granatum L.) genome and the genomics of punicalagin biosynthesis.</title>
        <authorList>
            <person name="Qin G."/>
            <person name="Xu C."/>
            <person name="Ming R."/>
            <person name="Tang H."/>
            <person name="Guyot R."/>
            <person name="Kramer E.M."/>
            <person name="Hu Y."/>
            <person name="Yi X."/>
            <person name="Qi Y."/>
            <person name="Xu X."/>
            <person name="Gao Z."/>
            <person name="Pan H."/>
            <person name="Jian J."/>
            <person name="Tian Y."/>
            <person name="Yue Z."/>
            <person name="Xu Y."/>
        </authorList>
    </citation>
    <scope>NUCLEOTIDE SEQUENCE [LARGE SCALE GENOMIC DNA]</scope>
    <source>
        <strain evidence="2">cv. Dabenzi</strain>
    </source>
</reference>
<protein>
    <submittedName>
        <fullName evidence="1">Uncharacterized protein</fullName>
    </submittedName>
</protein>
<comment type="caution">
    <text evidence="1">The sequence shown here is derived from an EMBL/GenBank/DDBJ whole genome shotgun (WGS) entry which is preliminary data.</text>
</comment>
<sequence length="50" mass="5541">MASTDHPPPAPRTRIQENMDESYACSSLDLTAQSSARAQEDFLNFDSLKP</sequence>
<dbReference type="AlphaFoldDB" id="A0A218WKI9"/>
<gene>
    <name evidence="1" type="ORF">CDL15_Pgr001429</name>
</gene>
<evidence type="ECO:0000313" key="2">
    <source>
        <dbReference type="Proteomes" id="UP000197138"/>
    </source>
</evidence>
<name>A0A218WKI9_PUNGR</name>
<accession>A0A218WKI9</accession>
<evidence type="ECO:0000313" key="1">
    <source>
        <dbReference type="EMBL" id="OWM73315.1"/>
    </source>
</evidence>
<dbReference type="EMBL" id="MTKT01003953">
    <property type="protein sequence ID" value="OWM73315.1"/>
    <property type="molecule type" value="Genomic_DNA"/>
</dbReference>
<proteinExistence type="predicted"/>
<dbReference type="Proteomes" id="UP000197138">
    <property type="component" value="Unassembled WGS sequence"/>
</dbReference>